<sequence length="69" mass="7756">MSSWIHHATPERNPCLFLSSCYRFSYVRPAYASIPPSKDVPSLRPKLEESPSSTSPLVAGKSKNELHLR</sequence>
<accession>A0ACC4AL45</accession>
<dbReference type="Proteomes" id="UP000309997">
    <property type="component" value="Unassembled WGS sequence"/>
</dbReference>
<evidence type="ECO:0000313" key="1">
    <source>
        <dbReference type="EMBL" id="KAL3566628.1"/>
    </source>
</evidence>
<protein>
    <submittedName>
        <fullName evidence="1">Uncharacterized protein</fullName>
    </submittedName>
</protein>
<dbReference type="EMBL" id="RCHU02000018">
    <property type="protein sequence ID" value="KAL3566628.1"/>
    <property type="molecule type" value="Genomic_DNA"/>
</dbReference>
<reference evidence="1 2" key="1">
    <citation type="journal article" date="2024" name="Plant Biotechnol. J.">
        <title>Genome and CRISPR/Cas9 system of a widespread forest tree (Populus alba) in the world.</title>
        <authorList>
            <person name="Liu Y.J."/>
            <person name="Jiang P.F."/>
            <person name="Han X.M."/>
            <person name="Li X.Y."/>
            <person name="Wang H.M."/>
            <person name="Wang Y.J."/>
            <person name="Wang X.X."/>
            <person name="Zeng Q.Y."/>
        </authorList>
    </citation>
    <scope>NUCLEOTIDE SEQUENCE [LARGE SCALE GENOMIC DNA]</scope>
    <source>
        <strain evidence="2">cv. PAL-ZL1</strain>
    </source>
</reference>
<gene>
    <name evidence="1" type="ORF">D5086_032043</name>
</gene>
<comment type="caution">
    <text evidence="1">The sequence shown here is derived from an EMBL/GenBank/DDBJ whole genome shotgun (WGS) entry which is preliminary data.</text>
</comment>
<evidence type="ECO:0000313" key="2">
    <source>
        <dbReference type="Proteomes" id="UP000309997"/>
    </source>
</evidence>
<organism evidence="1 2">
    <name type="scientific">Populus alba</name>
    <name type="common">White poplar</name>
    <dbReference type="NCBI Taxonomy" id="43335"/>
    <lineage>
        <taxon>Eukaryota</taxon>
        <taxon>Viridiplantae</taxon>
        <taxon>Streptophyta</taxon>
        <taxon>Embryophyta</taxon>
        <taxon>Tracheophyta</taxon>
        <taxon>Spermatophyta</taxon>
        <taxon>Magnoliopsida</taxon>
        <taxon>eudicotyledons</taxon>
        <taxon>Gunneridae</taxon>
        <taxon>Pentapetalae</taxon>
        <taxon>rosids</taxon>
        <taxon>fabids</taxon>
        <taxon>Malpighiales</taxon>
        <taxon>Salicaceae</taxon>
        <taxon>Saliceae</taxon>
        <taxon>Populus</taxon>
    </lineage>
</organism>
<name>A0ACC4AL45_POPAL</name>
<proteinExistence type="predicted"/>
<keyword evidence="2" id="KW-1185">Reference proteome</keyword>